<comment type="caution">
    <text evidence="1">The sequence shown here is derived from an EMBL/GenBank/DDBJ whole genome shotgun (WGS) entry which is preliminary data.</text>
</comment>
<accession>A0A3M7QJ99</accession>
<reference evidence="1 2" key="1">
    <citation type="journal article" date="2018" name="Sci. Rep.">
        <title>Genomic signatures of local adaptation to the degree of environmental predictability in rotifers.</title>
        <authorList>
            <person name="Franch-Gras L."/>
            <person name="Hahn C."/>
            <person name="Garcia-Roger E.M."/>
            <person name="Carmona M.J."/>
            <person name="Serra M."/>
            <person name="Gomez A."/>
        </authorList>
    </citation>
    <scope>NUCLEOTIDE SEQUENCE [LARGE SCALE GENOMIC DNA]</scope>
    <source>
        <strain evidence="1">HYR1</strain>
    </source>
</reference>
<protein>
    <submittedName>
        <fullName evidence="1">Uncharacterized protein</fullName>
    </submittedName>
</protein>
<evidence type="ECO:0000313" key="2">
    <source>
        <dbReference type="Proteomes" id="UP000276133"/>
    </source>
</evidence>
<organism evidence="1 2">
    <name type="scientific">Brachionus plicatilis</name>
    <name type="common">Marine rotifer</name>
    <name type="synonym">Brachionus muelleri</name>
    <dbReference type="NCBI Taxonomy" id="10195"/>
    <lineage>
        <taxon>Eukaryota</taxon>
        <taxon>Metazoa</taxon>
        <taxon>Spiralia</taxon>
        <taxon>Gnathifera</taxon>
        <taxon>Rotifera</taxon>
        <taxon>Eurotatoria</taxon>
        <taxon>Monogononta</taxon>
        <taxon>Pseudotrocha</taxon>
        <taxon>Ploima</taxon>
        <taxon>Brachionidae</taxon>
        <taxon>Brachionus</taxon>
    </lineage>
</organism>
<name>A0A3M7QJ99_BRAPC</name>
<dbReference type="Proteomes" id="UP000276133">
    <property type="component" value="Unassembled WGS sequence"/>
</dbReference>
<proteinExistence type="predicted"/>
<sequence>MLENLRERFCPIPEGCRRRGDIIGKNNVKEIKNFELANNLTVYFNQKIAVGDLMCKKHFMLFYKRQTQNNVNETSNSEENNSSSVIQDNCDIYENVQPTTSENIEDYTNESIDQDECNFETIDQTEQDDQYSNYNMNQNTMKTVLNISRGYASHSFCFICKRKTCSKPMTVLSVEAIIDIYMKRDILINRGARSCSDHLTESYYVKDDCIDKIPVVSETISLTNEKVQQLIEGFKEREQKRSSLFKKFGDFSTLNEELCCKITGFTREELSFFFQS</sequence>
<dbReference type="EMBL" id="REGN01006062">
    <property type="protein sequence ID" value="RNA11028.1"/>
    <property type="molecule type" value="Genomic_DNA"/>
</dbReference>
<dbReference type="AlphaFoldDB" id="A0A3M7QJ99"/>
<gene>
    <name evidence="1" type="ORF">BpHYR1_007891</name>
</gene>
<dbReference type="OrthoDB" id="10167453at2759"/>
<evidence type="ECO:0000313" key="1">
    <source>
        <dbReference type="EMBL" id="RNA11028.1"/>
    </source>
</evidence>
<keyword evidence="2" id="KW-1185">Reference proteome</keyword>